<evidence type="ECO:0000259" key="2">
    <source>
        <dbReference type="Pfam" id="PF00144"/>
    </source>
</evidence>
<dbReference type="InterPro" id="IPR050491">
    <property type="entry name" value="AmpC-like"/>
</dbReference>
<dbReference type="Proteomes" id="UP000306808">
    <property type="component" value="Unassembled WGS sequence"/>
</dbReference>
<dbReference type="SUPFAM" id="SSF56601">
    <property type="entry name" value="beta-lactamase/transpeptidase-like"/>
    <property type="match status" value="1"/>
</dbReference>
<keyword evidence="1" id="KW-1133">Transmembrane helix</keyword>
<dbReference type="Gene3D" id="3.40.710.10">
    <property type="entry name" value="DD-peptidase/beta-lactamase superfamily"/>
    <property type="match status" value="1"/>
</dbReference>
<gene>
    <name evidence="3" type="ORF">FAZ15_17425</name>
</gene>
<sequence>MEISKSSIFKIFNKKRLLPIMKYLYTFVLIFLCQELFNILYAQENKYSPKIELKIRAIENNLGLPIRIEGDTNHTLMERMNFYHVKGVSIAIIKDYKIEWVKAYGWADSAEQRRATTSTLFQAGSVSKSLNSVGVLKMVQDKKLDIYADVNDYLTTWKFPYDSLSKSKKVTLANLLSHTAGLGVHGFPGYERGGTIPTLVQILNGERPANTAAVRSVFEPGLKGQYSGGGTMISQLVVQDITKKPYDTFMWQNVLRPMGMKNSFYTQPAPESKQKLLASGYYADGKEVKGKYHIYPEQAAAGLWTNPTDLAHYIIETQLALAGKSSKVLSKDMTRLRLTPYIDKSAALGVFIYKRGENTYFEHSGSDEGFVSEYYGSMEGGNGVVVMANTDNGAILNEIINSIATVYEWKDFYKPLKRPKIITVSKNILESYVGEYKFKVDDKFYIKISFANGKFFYSEPDWDGFELFASAENDFFSKEYPVGISFKKDEAGKIIELEYHRGSKNEKFIKVK</sequence>
<keyword evidence="4" id="KW-1185">Reference proteome</keyword>
<proteinExistence type="predicted"/>
<evidence type="ECO:0000256" key="1">
    <source>
        <dbReference type="SAM" id="Phobius"/>
    </source>
</evidence>
<dbReference type="InterPro" id="IPR001466">
    <property type="entry name" value="Beta-lactam-related"/>
</dbReference>
<reference evidence="3 4" key="1">
    <citation type="submission" date="2019-04" db="EMBL/GenBank/DDBJ databases">
        <title>Sphingobacterium olei sp. nov., isolated from oil-contaminated soil.</title>
        <authorList>
            <person name="Liu B."/>
        </authorList>
    </citation>
    <scope>NUCLEOTIDE SEQUENCE [LARGE SCALE GENOMIC DNA]</scope>
    <source>
        <strain evidence="3 4">HAL-9</strain>
    </source>
</reference>
<keyword evidence="1" id="KW-0812">Transmembrane</keyword>
<dbReference type="AlphaFoldDB" id="A0A4U0NI49"/>
<dbReference type="PANTHER" id="PTHR46825:SF12">
    <property type="entry name" value="PENICILLIN-BINDING PROTEIN 4"/>
    <property type="match status" value="1"/>
</dbReference>
<keyword evidence="1" id="KW-0472">Membrane</keyword>
<evidence type="ECO:0000313" key="4">
    <source>
        <dbReference type="Proteomes" id="UP000306808"/>
    </source>
</evidence>
<dbReference type="PANTHER" id="PTHR46825">
    <property type="entry name" value="D-ALANYL-D-ALANINE-CARBOXYPEPTIDASE/ENDOPEPTIDASE AMPH"/>
    <property type="match status" value="1"/>
</dbReference>
<dbReference type="Pfam" id="PF00144">
    <property type="entry name" value="Beta-lactamase"/>
    <property type="match status" value="1"/>
</dbReference>
<dbReference type="InterPro" id="IPR012338">
    <property type="entry name" value="Beta-lactam/transpept-like"/>
</dbReference>
<dbReference type="OrthoDB" id="9797709at2"/>
<dbReference type="RefSeq" id="WP_136902590.1">
    <property type="nucleotide sequence ID" value="NZ_SUME01000007.1"/>
</dbReference>
<accession>A0A4U0NI49</accession>
<protein>
    <submittedName>
        <fullName evidence="3">Beta-lactamase family protein</fullName>
    </submittedName>
</protein>
<comment type="caution">
    <text evidence="3">The sequence shown here is derived from an EMBL/GenBank/DDBJ whole genome shotgun (WGS) entry which is preliminary data.</text>
</comment>
<evidence type="ECO:0000313" key="3">
    <source>
        <dbReference type="EMBL" id="TJZ53800.1"/>
    </source>
</evidence>
<organism evidence="3 4">
    <name type="scientific">Sphingobacterium olei</name>
    <dbReference type="NCBI Taxonomy" id="2571155"/>
    <lineage>
        <taxon>Bacteria</taxon>
        <taxon>Pseudomonadati</taxon>
        <taxon>Bacteroidota</taxon>
        <taxon>Sphingobacteriia</taxon>
        <taxon>Sphingobacteriales</taxon>
        <taxon>Sphingobacteriaceae</taxon>
        <taxon>Sphingobacterium</taxon>
    </lineage>
</organism>
<name>A0A4U0NI49_9SPHI</name>
<feature type="domain" description="Beta-lactamase-related" evidence="2">
    <location>
        <begin position="78"/>
        <end position="393"/>
    </location>
</feature>
<dbReference type="EMBL" id="SUME01000007">
    <property type="protein sequence ID" value="TJZ53800.1"/>
    <property type="molecule type" value="Genomic_DNA"/>
</dbReference>
<feature type="transmembrane region" description="Helical" evidence="1">
    <location>
        <begin position="20"/>
        <end position="41"/>
    </location>
</feature>